<protein>
    <submittedName>
        <fullName evidence="2">Carbonic anhydrase</fullName>
    </submittedName>
</protein>
<dbReference type="AlphaFoldDB" id="A0A120A157"/>
<evidence type="ECO:0000313" key="2">
    <source>
        <dbReference type="EMBL" id="KAA5412078.1"/>
    </source>
</evidence>
<accession>A0A120A157</accession>
<keyword evidence="1" id="KW-0472">Membrane</keyword>
<dbReference type="InterPro" id="IPR029465">
    <property type="entry name" value="ATPgrasp_TupA"/>
</dbReference>
<name>A0A120A157_9BACE</name>
<evidence type="ECO:0000256" key="1">
    <source>
        <dbReference type="SAM" id="Phobius"/>
    </source>
</evidence>
<dbReference type="EMBL" id="VVYV01000083">
    <property type="protein sequence ID" value="KAA5412078.1"/>
    <property type="molecule type" value="Genomic_DNA"/>
</dbReference>
<feature type="transmembrane region" description="Helical" evidence="1">
    <location>
        <begin position="12"/>
        <end position="33"/>
    </location>
</feature>
<sequence length="302" mass="35647">MNYKRIIQNQKLRFLILKFLAFVPDAIMLKWQYRIKMGRKLDLNRPQRYTEKLQLYKMYYRNPILFQCVDKYRVREYVATKGLTSILNTLYGVYEDCKDIDWKVLPDSFVIKTTDGGGGENIFICKNKSDLDIESVKSHLVGWKNKKDINAGREWAYTGITKSQYIIEELLVNEDNPDAGISDYKIFCFNGKPYCIVYDIDRYIGHKRNFYDTKWCCLNVSSDCPSFFDSGQKPKGLDDMLMVAEVLSADFPFVRVDLYYIRNKVYFGELTFYPWSGYVQFNPDEFDFILGKQFDISSFLPF</sequence>
<evidence type="ECO:0000313" key="3">
    <source>
        <dbReference type="Proteomes" id="UP000448877"/>
    </source>
</evidence>
<dbReference type="Gene3D" id="3.30.470.20">
    <property type="entry name" value="ATP-grasp fold, B domain"/>
    <property type="match status" value="1"/>
</dbReference>
<dbReference type="Proteomes" id="UP000448877">
    <property type="component" value="Unassembled WGS sequence"/>
</dbReference>
<comment type="caution">
    <text evidence="2">The sequence shown here is derived from an EMBL/GenBank/DDBJ whole genome shotgun (WGS) entry which is preliminary data.</text>
</comment>
<dbReference type="RefSeq" id="WP_082717943.1">
    <property type="nucleotide sequence ID" value="NZ_CABMLT010000023.1"/>
</dbReference>
<gene>
    <name evidence="2" type="ORF">F2Y81_27090</name>
</gene>
<keyword evidence="1" id="KW-0812">Transmembrane</keyword>
<keyword evidence="1" id="KW-1133">Transmembrane helix</keyword>
<dbReference type="SUPFAM" id="SSF56059">
    <property type="entry name" value="Glutathione synthetase ATP-binding domain-like"/>
    <property type="match status" value="1"/>
</dbReference>
<reference evidence="2 3" key="1">
    <citation type="journal article" date="2019" name="Nat. Med.">
        <title>A library of human gut bacterial isolates paired with longitudinal multiomics data enables mechanistic microbiome research.</title>
        <authorList>
            <person name="Poyet M."/>
            <person name="Groussin M."/>
            <person name="Gibbons S.M."/>
            <person name="Avila-Pacheco J."/>
            <person name="Jiang X."/>
            <person name="Kearney S.M."/>
            <person name="Perrotta A.R."/>
            <person name="Berdy B."/>
            <person name="Zhao S."/>
            <person name="Lieberman T.D."/>
            <person name="Swanson P.K."/>
            <person name="Smith M."/>
            <person name="Roesemann S."/>
            <person name="Alexander J.E."/>
            <person name="Rich S.A."/>
            <person name="Livny J."/>
            <person name="Vlamakis H."/>
            <person name="Clish C."/>
            <person name="Bullock K."/>
            <person name="Deik A."/>
            <person name="Scott J."/>
            <person name="Pierce K.A."/>
            <person name="Xavier R.J."/>
            <person name="Alm E.J."/>
        </authorList>
    </citation>
    <scope>NUCLEOTIDE SEQUENCE [LARGE SCALE GENOMIC DNA]</scope>
    <source>
        <strain evidence="2 3">BIOML-A6</strain>
    </source>
</reference>
<proteinExistence type="predicted"/>
<organism evidence="2 3">
    <name type="scientific">Bacteroides cellulosilyticus</name>
    <dbReference type="NCBI Taxonomy" id="246787"/>
    <lineage>
        <taxon>Bacteria</taxon>
        <taxon>Pseudomonadati</taxon>
        <taxon>Bacteroidota</taxon>
        <taxon>Bacteroidia</taxon>
        <taxon>Bacteroidales</taxon>
        <taxon>Bacteroidaceae</taxon>
        <taxon>Bacteroides</taxon>
    </lineage>
</organism>
<dbReference type="Pfam" id="PF14305">
    <property type="entry name" value="ATPgrasp_TupA"/>
    <property type="match status" value="1"/>
</dbReference>